<comment type="catalytic activity">
    <reaction evidence="10">
        <text>ATP + H2O = ADP + phosphate + H(+)</text>
        <dbReference type="Rhea" id="RHEA:13065"/>
        <dbReference type="ChEBI" id="CHEBI:15377"/>
        <dbReference type="ChEBI" id="CHEBI:15378"/>
        <dbReference type="ChEBI" id="CHEBI:30616"/>
        <dbReference type="ChEBI" id="CHEBI:43474"/>
        <dbReference type="ChEBI" id="CHEBI:456216"/>
        <dbReference type="EC" id="5.6.2.3"/>
    </reaction>
</comment>
<evidence type="ECO:0000259" key="11">
    <source>
        <dbReference type="PROSITE" id="PS51199"/>
    </source>
</evidence>
<dbReference type="Pfam" id="PF00772">
    <property type="entry name" value="DnaB"/>
    <property type="match status" value="1"/>
</dbReference>
<evidence type="ECO:0000313" key="12">
    <source>
        <dbReference type="EMBL" id="MFC5992903.1"/>
    </source>
</evidence>
<keyword evidence="2" id="KW-0235">DNA replication</keyword>
<evidence type="ECO:0000256" key="6">
    <source>
        <dbReference type="ARBA" id="ARBA00022840"/>
    </source>
</evidence>
<dbReference type="InterPro" id="IPR027417">
    <property type="entry name" value="P-loop_NTPase"/>
</dbReference>
<dbReference type="PANTHER" id="PTHR30153:SF2">
    <property type="entry name" value="REPLICATIVE DNA HELICASE"/>
    <property type="match status" value="1"/>
</dbReference>
<dbReference type="SUPFAM" id="SSF48024">
    <property type="entry name" value="N-terminal domain of DnaB helicase"/>
    <property type="match status" value="1"/>
</dbReference>
<reference evidence="13" key="1">
    <citation type="journal article" date="2019" name="Int. J. Syst. Evol. Microbiol.">
        <title>The Global Catalogue of Microorganisms (GCM) 10K type strain sequencing project: providing services to taxonomists for standard genome sequencing and annotation.</title>
        <authorList>
            <consortium name="The Broad Institute Genomics Platform"/>
            <consortium name="The Broad Institute Genome Sequencing Center for Infectious Disease"/>
            <person name="Wu L."/>
            <person name="Ma J."/>
        </authorList>
    </citation>
    <scope>NUCLEOTIDE SEQUENCE [LARGE SCALE GENOMIC DNA]</scope>
    <source>
        <strain evidence="13">CCM 8391</strain>
    </source>
</reference>
<dbReference type="EC" id="5.6.2.3" evidence="9"/>
<dbReference type="Gene3D" id="1.10.860.10">
    <property type="entry name" value="DNAb Helicase, Chain A"/>
    <property type="match status" value="1"/>
</dbReference>
<keyword evidence="3" id="KW-0547">Nucleotide-binding</keyword>
<proteinExistence type="inferred from homology"/>
<evidence type="ECO:0000256" key="4">
    <source>
        <dbReference type="ARBA" id="ARBA00022801"/>
    </source>
</evidence>
<keyword evidence="13" id="KW-1185">Reference proteome</keyword>
<feature type="domain" description="SF4 helicase" evidence="11">
    <location>
        <begin position="174"/>
        <end position="429"/>
    </location>
</feature>
<evidence type="ECO:0000256" key="5">
    <source>
        <dbReference type="ARBA" id="ARBA00022806"/>
    </source>
</evidence>
<dbReference type="Gene3D" id="3.40.50.300">
    <property type="entry name" value="P-loop containing nucleotide triphosphate hydrolases"/>
    <property type="match status" value="1"/>
</dbReference>
<dbReference type="SUPFAM" id="SSF52540">
    <property type="entry name" value="P-loop containing nucleoside triphosphate hydrolases"/>
    <property type="match status" value="1"/>
</dbReference>
<sequence length="429" mass="45987">MTETTELELRSDPAEQALIGAVAFHPDALAGVLASLPGSDFYTPARGVVWDACRQLSADRVPIDPVSVARHLTAQDGWTPAVQRVVRAEMTSASSAVHAVAQARVVADLARRRELLRAFNRARTVAADHPGSASDAKAAALATLDEISGDDDQRTGGTLGWSDLWDEFEAAHAPGGSAPGLPTPWYELDELIGGLYPGRLYTFGGRPGAGKSTAALNIAAHAAENARRVLVFSKEMPTVDVTGRILARGAQVDLRSINHRRLDDAAMARIRTYVAKIGELPIKVNASQVSLGGIKTLARAHHHRSGLDILVVDYLQLIHTDTPSRTREQEVAQVSRELKALAMELGVAVVVPAQLNRGPASRADARPTMSDLRDSGQIEQDSDAVVLLWHETTADGQPTGDVTFIVDKNRHGPRGEIKLRWHGGYGVIG</sequence>
<dbReference type="EMBL" id="JBHSQW010000002">
    <property type="protein sequence ID" value="MFC5992903.1"/>
    <property type="molecule type" value="Genomic_DNA"/>
</dbReference>
<dbReference type="Pfam" id="PF03796">
    <property type="entry name" value="DnaB_C"/>
    <property type="match status" value="1"/>
</dbReference>
<organism evidence="12 13">
    <name type="scientific">Pseudonocardia hispaniensis</name>
    <dbReference type="NCBI Taxonomy" id="904933"/>
    <lineage>
        <taxon>Bacteria</taxon>
        <taxon>Bacillati</taxon>
        <taxon>Actinomycetota</taxon>
        <taxon>Actinomycetes</taxon>
        <taxon>Pseudonocardiales</taxon>
        <taxon>Pseudonocardiaceae</taxon>
        <taxon>Pseudonocardia</taxon>
    </lineage>
</organism>
<evidence type="ECO:0000256" key="10">
    <source>
        <dbReference type="ARBA" id="ARBA00048954"/>
    </source>
</evidence>
<dbReference type="PROSITE" id="PS51199">
    <property type="entry name" value="SF4_HELICASE"/>
    <property type="match status" value="1"/>
</dbReference>
<keyword evidence="4" id="KW-0378">Hydrolase</keyword>
<evidence type="ECO:0000256" key="9">
    <source>
        <dbReference type="ARBA" id="ARBA00044969"/>
    </source>
</evidence>
<protein>
    <recommendedName>
        <fullName evidence="9">DNA 5'-3' helicase</fullName>
        <ecNumber evidence="9">5.6.2.3</ecNumber>
    </recommendedName>
</protein>
<dbReference type="InterPro" id="IPR016136">
    <property type="entry name" value="DNA_helicase_N/primase_C"/>
</dbReference>
<gene>
    <name evidence="12" type="ORF">ACFQE5_01610</name>
</gene>
<keyword evidence="7" id="KW-0238">DNA-binding</keyword>
<dbReference type="RefSeq" id="WP_379581932.1">
    <property type="nucleotide sequence ID" value="NZ_JBHSQW010000002.1"/>
</dbReference>
<evidence type="ECO:0000313" key="13">
    <source>
        <dbReference type="Proteomes" id="UP001596302"/>
    </source>
</evidence>
<keyword evidence="6" id="KW-0067">ATP-binding</keyword>
<dbReference type="InterPro" id="IPR036185">
    <property type="entry name" value="DNA_heli_DnaB-like_N_sf"/>
</dbReference>
<dbReference type="Proteomes" id="UP001596302">
    <property type="component" value="Unassembled WGS sequence"/>
</dbReference>
<comment type="caution">
    <text evidence="12">The sequence shown here is derived from an EMBL/GenBank/DDBJ whole genome shotgun (WGS) entry which is preliminary data.</text>
</comment>
<evidence type="ECO:0000256" key="2">
    <source>
        <dbReference type="ARBA" id="ARBA00022705"/>
    </source>
</evidence>
<dbReference type="InterPro" id="IPR007694">
    <property type="entry name" value="DNA_helicase_DnaB-like_C"/>
</dbReference>
<evidence type="ECO:0000256" key="3">
    <source>
        <dbReference type="ARBA" id="ARBA00022741"/>
    </source>
</evidence>
<comment type="similarity">
    <text evidence="1">Belongs to the helicase family. DnaB subfamily.</text>
</comment>
<evidence type="ECO:0000256" key="7">
    <source>
        <dbReference type="ARBA" id="ARBA00023125"/>
    </source>
</evidence>
<name>A0ABW1IWR5_9PSEU</name>
<dbReference type="InterPro" id="IPR007693">
    <property type="entry name" value="DNA_helicase_DnaB-like_N"/>
</dbReference>
<accession>A0ABW1IWR5</accession>
<evidence type="ECO:0000256" key="8">
    <source>
        <dbReference type="ARBA" id="ARBA00023235"/>
    </source>
</evidence>
<dbReference type="GO" id="GO:0004386">
    <property type="term" value="F:helicase activity"/>
    <property type="evidence" value="ECO:0007669"/>
    <property type="project" value="UniProtKB-KW"/>
</dbReference>
<keyword evidence="8" id="KW-0413">Isomerase</keyword>
<dbReference type="PANTHER" id="PTHR30153">
    <property type="entry name" value="REPLICATIVE DNA HELICASE DNAB"/>
    <property type="match status" value="1"/>
</dbReference>
<keyword evidence="5 12" id="KW-0347">Helicase</keyword>
<evidence type="ECO:0000256" key="1">
    <source>
        <dbReference type="ARBA" id="ARBA00008428"/>
    </source>
</evidence>